<gene>
    <name evidence="1" type="ORF">OCV99_10680</name>
</gene>
<organism evidence="1 2">
    <name type="scientific">Dorea acetigenes</name>
    <dbReference type="NCBI Taxonomy" id="2981787"/>
    <lineage>
        <taxon>Bacteria</taxon>
        <taxon>Bacillati</taxon>
        <taxon>Bacillota</taxon>
        <taxon>Clostridia</taxon>
        <taxon>Lachnospirales</taxon>
        <taxon>Lachnospiraceae</taxon>
        <taxon>Dorea</taxon>
    </lineage>
</organism>
<sequence length="44" mass="5188">MRKVNIRSQSNGDSRECSIVKVMTEGVKPEDEIKDNQYKKNYRL</sequence>
<protein>
    <submittedName>
        <fullName evidence="1">Uncharacterized protein</fullName>
    </submittedName>
</protein>
<evidence type="ECO:0000313" key="1">
    <source>
        <dbReference type="EMBL" id="MCU6687007.1"/>
    </source>
</evidence>
<evidence type="ECO:0000313" key="2">
    <source>
        <dbReference type="Proteomes" id="UP001652431"/>
    </source>
</evidence>
<comment type="caution">
    <text evidence="1">The sequence shown here is derived from an EMBL/GenBank/DDBJ whole genome shotgun (WGS) entry which is preliminary data.</text>
</comment>
<keyword evidence="2" id="KW-1185">Reference proteome</keyword>
<proteinExistence type="predicted"/>
<dbReference type="EMBL" id="JAOQJU010000012">
    <property type="protein sequence ID" value="MCU6687007.1"/>
    <property type="molecule type" value="Genomic_DNA"/>
</dbReference>
<dbReference type="Proteomes" id="UP001652431">
    <property type="component" value="Unassembled WGS sequence"/>
</dbReference>
<name>A0ABT2RNN4_9FIRM</name>
<dbReference type="RefSeq" id="WP_262575421.1">
    <property type="nucleotide sequence ID" value="NZ_JAOQJU010000012.1"/>
</dbReference>
<accession>A0ABT2RNN4</accession>
<reference evidence="1 2" key="1">
    <citation type="journal article" date="2021" name="ISME Commun">
        <title>Automated analysis of genomic sequences facilitates high-throughput and comprehensive description of bacteria.</title>
        <authorList>
            <person name="Hitch T.C.A."/>
        </authorList>
    </citation>
    <scope>NUCLEOTIDE SEQUENCE [LARGE SCALE GENOMIC DNA]</scope>
    <source>
        <strain evidence="1 2">Sanger_03</strain>
    </source>
</reference>